<feature type="compositionally biased region" description="Polar residues" evidence="1">
    <location>
        <begin position="584"/>
        <end position="595"/>
    </location>
</feature>
<protein>
    <recommendedName>
        <fullName evidence="6">PH domain-containing protein</fullName>
    </recommendedName>
</protein>
<dbReference type="InterPro" id="IPR036034">
    <property type="entry name" value="PDZ_sf"/>
</dbReference>
<evidence type="ECO:0000259" key="3">
    <source>
        <dbReference type="PROSITE" id="PS50106"/>
    </source>
</evidence>
<reference evidence="4 5" key="1">
    <citation type="journal article" date="2024" name="Science">
        <title>Giant polyketide synthase enzymes in the biosynthesis of giant marine polyether toxins.</title>
        <authorList>
            <person name="Fallon T.R."/>
            <person name="Shende V.V."/>
            <person name="Wierzbicki I.H."/>
            <person name="Pendleton A.L."/>
            <person name="Watervoot N.F."/>
            <person name="Auber R.P."/>
            <person name="Gonzalez D.J."/>
            <person name="Wisecaver J.H."/>
            <person name="Moore B.S."/>
        </authorList>
    </citation>
    <scope>NUCLEOTIDE SEQUENCE [LARGE SCALE GENOMIC DNA]</scope>
    <source>
        <strain evidence="4 5">12B1</strain>
    </source>
</reference>
<proteinExistence type="predicted"/>
<dbReference type="EMBL" id="JBGBPQ010000003">
    <property type="protein sequence ID" value="KAL1526393.1"/>
    <property type="molecule type" value="Genomic_DNA"/>
</dbReference>
<dbReference type="InterPro" id="IPR011992">
    <property type="entry name" value="EF-hand-dom_pair"/>
</dbReference>
<dbReference type="AlphaFoldDB" id="A0AB34JZF2"/>
<evidence type="ECO:0000313" key="5">
    <source>
        <dbReference type="Proteomes" id="UP001515480"/>
    </source>
</evidence>
<evidence type="ECO:0000256" key="1">
    <source>
        <dbReference type="SAM" id="MobiDB-lite"/>
    </source>
</evidence>
<dbReference type="SUPFAM" id="SSF50156">
    <property type="entry name" value="PDZ domain-like"/>
    <property type="match status" value="1"/>
</dbReference>
<feature type="region of interest" description="Disordered" evidence="1">
    <location>
        <begin position="646"/>
        <end position="745"/>
    </location>
</feature>
<evidence type="ECO:0000259" key="2">
    <source>
        <dbReference type="PROSITE" id="PS50003"/>
    </source>
</evidence>
<feature type="compositionally biased region" description="Polar residues" evidence="1">
    <location>
        <begin position="679"/>
        <end position="731"/>
    </location>
</feature>
<sequence>MPAAYSSVTSAELPLSAAPTATEGKGTKAATQRTTALLRRVKTNLGTTVGRASNYASNYAKLQSAPSPVLHEERTFVVSIARGDRSLGIVFDSLFYITRLLPGCAAKEQGEIAVGDRLLAVDGVTLQPQDNVATFFPFGDRAFELLLLRREAVAPSQPEHTRREHHERIHREPSGKFFSARPGPVFQEIQWNEFCVLLPDGSSKPFNEDVRYTSLTGYLRKRKVMKDGRAEFALMNGEHSRGWHRHFIHLSIQKLAWFDEDPQKRISPLGTLKLAFSKKGVGSTLFYMSRCRIFSSRLHREQLAISFADHSSSALSSGGTTKVLLLEAANAQDAYEWIVAVASCIYFSSSAFERLLIDCQRSFQLAPKVSGDKLSIVEALDLLREMGRDATIFEVQDAAAVVCVNDEGFGPREFAFLFRLACNKADPYRELIRAFEVLDPEKTYEVTLEDLAQALRKANCSKEHLIYILRSAGLDGDRINYLKLAERIYPSAAGNARAQEEKTSPDVEDAAVKAEERARQLWEVRRRQILAEKVSGSAETFATDSSSSPLMRPLVTPDAHVAASASQGDTAKQVPFPSPRYDEGSSSAQGETSGEPQVVPLTLQFNAPSSQANPIQMPLQISVPEGSATTPRSQVIQQSITEARKLSIGGATPRTIQDRLSRARKIKLTKRRGDKSAEGTPQLSPQSSAYDSAQSSPRSGVMSSMNSPRTPRNELASPQPQEQQYPSATSSAERRLDPQTKVYRA</sequence>
<gene>
    <name evidence="4" type="ORF">AB1Y20_015106</name>
</gene>
<accession>A0AB34JZF2</accession>
<dbReference type="Pfam" id="PF00595">
    <property type="entry name" value="PDZ"/>
    <property type="match status" value="1"/>
</dbReference>
<dbReference type="SUPFAM" id="SSF47473">
    <property type="entry name" value="EF-hand"/>
    <property type="match status" value="1"/>
</dbReference>
<dbReference type="Gene3D" id="1.10.238.10">
    <property type="entry name" value="EF-hand"/>
    <property type="match status" value="1"/>
</dbReference>
<feature type="domain" description="PH" evidence="2">
    <location>
        <begin position="212"/>
        <end position="346"/>
    </location>
</feature>
<keyword evidence="5" id="KW-1185">Reference proteome</keyword>
<dbReference type="InterPro" id="IPR001849">
    <property type="entry name" value="PH_domain"/>
</dbReference>
<organism evidence="4 5">
    <name type="scientific">Prymnesium parvum</name>
    <name type="common">Toxic golden alga</name>
    <dbReference type="NCBI Taxonomy" id="97485"/>
    <lineage>
        <taxon>Eukaryota</taxon>
        <taxon>Haptista</taxon>
        <taxon>Haptophyta</taxon>
        <taxon>Prymnesiophyceae</taxon>
        <taxon>Prymnesiales</taxon>
        <taxon>Prymnesiaceae</taxon>
        <taxon>Prymnesium</taxon>
    </lineage>
</organism>
<dbReference type="Gene3D" id="2.30.42.10">
    <property type="match status" value="1"/>
</dbReference>
<evidence type="ECO:0000313" key="4">
    <source>
        <dbReference type="EMBL" id="KAL1526393.1"/>
    </source>
</evidence>
<dbReference type="PROSITE" id="PS50106">
    <property type="entry name" value="PDZ"/>
    <property type="match status" value="1"/>
</dbReference>
<dbReference type="Proteomes" id="UP001515480">
    <property type="component" value="Unassembled WGS sequence"/>
</dbReference>
<feature type="region of interest" description="Disordered" evidence="1">
    <location>
        <begin position="559"/>
        <end position="595"/>
    </location>
</feature>
<feature type="compositionally biased region" description="Basic residues" evidence="1">
    <location>
        <begin position="662"/>
        <end position="673"/>
    </location>
</feature>
<feature type="domain" description="PDZ" evidence="3">
    <location>
        <begin position="77"/>
        <end position="151"/>
    </location>
</feature>
<name>A0AB34JZF2_PRYPA</name>
<dbReference type="PROSITE" id="PS50003">
    <property type="entry name" value="PH_DOMAIN"/>
    <property type="match status" value="1"/>
</dbReference>
<evidence type="ECO:0008006" key="6">
    <source>
        <dbReference type="Google" id="ProtNLM"/>
    </source>
</evidence>
<dbReference type="InterPro" id="IPR001478">
    <property type="entry name" value="PDZ"/>
</dbReference>
<comment type="caution">
    <text evidence="4">The sequence shown here is derived from an EMBL/GenBank/DDBJ whole genome shotgun (WGS) entry which is preliminary data.</text>
</comment>
<dbReference type="CDD" id="cd00821">
    <property type="entry name" value="PH"/>
    <property type="match status" value="1"/>
</dbReference>